<protein>
    <submittedName>
        <fullName evidence="2">Uncharacterized protein</fullName>
    </submittedName>
</protein>
<comment type="caution">
    <text evidence="2">The sequence shown here is derived from an EMBL/GenBank/DDBJ whole genome shotgun (WGS) entry which is preliminary data.</text>
</comment>
<name>A0A2N5SYH1_9BASI</name>
<accession>A0A2N5SYH1</accession>
<dbReference type="AlphaFoldDB" id="A0A2N5SYH1"/>
<organism evidence="2 3">
    <name type="scientific">Puccinia coronata f. sp. avenae</name>
    <dbReference type="NCBI Taxonomy" id="200324"/>
    <lineage>
        <taxon>Eukaryota</taxon>
        <taxon>Fungi</taxon>
        <taxon>Dikarya</taxon>
        <taxon>Basidiomycota</taxon>
        <taxon>Pucciniomycotina</taxon>
        <taxon>Pucciniomycetes</taxon>
        <taxon>Pucciniales</taxon>
        <taxon>Pucciniaceae</taxon>
        <taxon>Puccinia</taxon>
    </lineage>
</organism>
<proteinExistence type="predicted"/>
<reference evidence="2 3" key="1">
    <citation type="submission" date="2017-11" db="EMBL/GenBank/DDBJ databases">
        <title>De novo assembly and phasing of dikaryotic genomes from two isolates of Puccinia coronata f. sp. avenae, the causal agent of oat crown rust.</title>
        <authorList>
            <person name="Miller M.E."/>
            <person name="Zhang Y."/>
            <person name="Omidvar V."/>
            <person name="Sperschneider J."/>
            <person name="Schwessinger B."/>
            <person name="Raley C."/>
            <person name="Palmer J.M."/>
            <person name="Garnica D."/>
            <person name="Upadhyaya N."/>
            <person name="Rathjen J."/>
            <person name="Taylor J.M."/>
            <person name="Park R.F."/>
            <person name="Dodds P.N."/>
            <person name="Hirsch C.D."/>
            <person name="Kianian S.F."/>
            <person name="Figueroa M."/>
        </authorList>
    </citation>
    <scope>NUCLEOTIDE SEQUENCE [LARGE SCALE GENOMIC DNA]</scope>
    <source>
        <strain evidence="2">12SD80</strain>
    </source>
</reference>
<gene>
    <name evidence="2" type="ORF">PCASD_16079</name>
</gene>
<sequence>MAIMSNNLCLGLDQAAKNLQEALSGTSNPMAIGLRGEGTGFYHSSVRQPQDPAQVGVLGKAPVTLPSKRDGTGYFHPRPGPGQPGHLPNTVRSTNVQAEETQKVLGPEHGITYDLARGAQPKKAR</sequence>
<dbReference type="Proteomes" id="UP000235392">
    <property type="component" value="Unassembled WGS sequence"/>
</dbReference>
<feature type="region of interest" description="Disordered" evidence="1">
    <location>
        <begin position="67"/>
        <end position="91"/>
    </location>
</feature>
<dbReference type="EMBL" id="PGCI01000736">
    <property type="protein sequence ID" value="PLW18264.1"/>
    <property type="molecule type" value="Genomic_DNA"/>
</dbReference>
<evidence type="ECO:0000313" key="3">
    <source>
        <dbReference type="Proteomes" id="UP000235392"/>
    </source>
</evidence>
<evidence type="ECO:0000256" key="1">
    <source>
        <dbReference type="SAM" id="MobiDB-lite"/>
    </source>
</evidence>
<evidence type="ECO:0000313" key="2">
    <source>
        <dbReference type="EMBL" id="PLW18264.1"/>
    </source>
</evidence>